<evidence type="ECO:0000256" key="5">
    <source>
        <dbReference type="ARBA" id="ARBA00022741"/>
    </source>
</evidence>
<dbReference type="EC" id="2.7.13.3" evidence="2"/>
<evidence type="ECO:0000256" key="1">
    <source>
        <dbReference type="ARBA" id="ARBA00000085"/>
    </source>
</evidence>
<dbReference type="PRINTS" id="PR00344">
    <property type="entry name" value="BCTRLSENSOR"/>
</dbReference>
<dbReference type="Pfam" id="PF13188">
    <property type="entry name" value="PAS_8"/>
    <property type="match status" value="1"/>
</dbReference>
<reference evidence="11" key="1">
    <citation type="submission" date="2016-02" db="EMBL/GenBank/DDBJ databases">
        <title>Genome sequence of Bacillus trypoxylicola KCTC 13244(T).</title>
        <authorList>
            <person name="Jeong H."/>
            <person name="Park S.-H."/>
            <person name="Choi S.-K."/>
        </authorList>
    </citation>
    <scope>NUCLEOTIDE SEQUENCE [LARGE SCALE GENOMIC DNA]</scope>
    <source>
        <strain evidence="11">KCTC 13244</strain>
    </source>
</reference>
<comment type="catalytic activity">
    <reaction evidence="1">
        <text>ATP + protein L-histidine = ADP + protein N-phospho-L-histidine.</text>
        <dbReference type="EC" id="2.7.13.3"/>
    </reaction>
</comment>
<dbReference type="InterPro" id="IPR000014">
    <property type="entry name" value="PAS"/>
</dbReference>
<dbReference type="PROSITE" id="PS50109">
    <property type="entry name" value="HIS_KIN"/>
    <property type="match status" value="1"/>
</dbReference>
<dbReference type="SUPFAM" id="SSF47384">
    <property type="entry name" value="Homodimeric domain of signal transducing histidine kinase"/>
    <property type="match status" value="1"/>
</dbReference>
<sequence>MNTMLYQECFNASPVWQSILNQRGEFIEVNNAFCQHLGYSKTLLLKQSIKCILPLQAQQDIKKIKEAYSTHYTKFIHAQGQVINVKLMVTRFEMNDQETCYYLLQCEPQLKEQHVNQSYYLETYKQELPEGILDNIKEAIITIRLDGQYVFLNENAVQMLGGKVEDLQKNNFWSYLEIKEQELSNKFYQLLTNSSSIELEYYMNQLDSWFDIRAYRNKDLITIVFLNISKRKKAEQLLRDSEMHYKNLVEHIPETITVHDGKKFIYMNPAGIRLFKARDKKEMIGYSLLELFSNHEYRRVKENIRLLLTGKKKITTTIFRVRCLNGEYMEVEATTTIILYRGKPAFRTIFKDVSERKKMDDLIRKSDKLSAVAQLAAGVAHEIRNPLTSIKGFLQLFQREGQYDSHFISLIMDELNRVESIIYEYLTLAKPNYETTFNKVNLQELIEQTITLSETQSILKNISLYYEFENVPPIYGNEKQIKQVVMNLIRNAIEAVEVNGQIRLRLINHSEDQVCIEVEDNGCGISKDRIERLGEPFYSTKEKGTGLGLMVCYKILEHHNGVMNVHSEISKGTRIEVILPVYIHIPKEVLLT</sequence>
<comment type="caution">
    <text evidence="11">The sequence shown here is derived from an EMBL/GenBank/DDBJ whole genome shotgun (WGS) entry which is preliminary data.</text>
</comment>
<evidence type="ECO:0000259" key="10">
    <source>
        <dbReference type="PROSITE" id="PS50112"/>
    </source>
</evidence>
<feature type="domain" description="Histidine kinase" evidence="9">
    <location>
        <begin position="378"/>
        <end position="583"/>
    </location>
</feature>
<evidence type="ECO:0000313" key="12">
    <source>
        <dbReference type="Proteomes" id="UP000075806"/>
    </source>
</evidence>
<dbReference type="InterPro" id="IPR003594">
    <property type="entry name" value="HATPase_dom"/>
</dbReference>
<dbReference type="CDD" id="cd00082">
    <property type="entry name" value="HisKA"/>
    <property type="match status" value="1"/>
</dbReference>
<dbReference type="SUPFAM" id="SSF55874">
    <property type="entry name" value="ATPase domain of HSP90 chaperone/DNA topoisomerase II/histidine kinase"/>
    <property type="match status" value="1"/>
</dbReference>
<dbReference type="NCBIfam" id="TIGR00229">
    <property type="entry name" value="sensory_box"/>
    <property type="match status" value="3"/>
</dbReference>
<dbReference type="InterPro" id="IPR036890">
    <property type="entry name" value="HATPase_C_sf"/>
</dbReference>
<dbReference type="RefSeq" id="WP_061948431.1">
    <property type="nucleotide sequence ID" value="NZ_LTAO01000012.1"/>
</dbReference>
<keyword evidence="8" id="KW-0902">Two-component regulatory system</keyword>
<dbReference type="CDD" id="cd00130">
    <property type="entry name" value="PAS"/>
    <property type="match status" value="3"/>
</dbReference>
<dbReference type="Pfam" id="PF13426">
    <property type="entry name" value="PAS_9"/>
    <property type="match status" value="2"/>
</dbReference>
<keyword evidence="7" id="KW-0067">ATP-binding</keyword>
<proteinExistence type="predicted"/>
<keyword evidence="4" id="KW-0808">Transferase</keyword>
<protein>
    <recommendedName>
        <fullName evidence="2">histidine kinase</fullName>
        <ecNumber evidence="2">2.7.13.3</ecNumber>
    </recommendedName>
</protein>
<dbReference type="GO" id="GO:0005524">
    <property type="term" value="F:ATP binding"/>
    <property type="evidence" value="ECO:0007669"/>
    <property type="project" value="UniProtKB-KW"/>
</dbReference>
<dbReference type="Proteomes" id="UP000075806">
    <property type="component" value="Unassembled WGS sequence"/>
</dbReference>
<dbReference type="Gene3D" id="1.10.287.130">
    <property type="match status" value="1"/>
</dbReference>
<dbReference type="InterPro" id="IPR005467">
    <property type="entry name" value="His_kinase_dom"/>
</dbReference>
<dbReference type="AlphaFoldDB" id="A0A162E9Q4"/>
<dbReference type="SMART" id="SM00091">
    <property type="entry name" value="PAS"/>
    <property type="match status" value="3"/>
</dbReference>
<evidence type="ECO:0000256" key="8">
    <source>
        <dbReference type="ARBA" id="ARBA00023012"/>
    </source>
</evidence>
<dbReference type="PANTHER" id="PTHR43065:SF10">
    <property type="entry name" value="PEROXIDE STRESS-ACTIVATED HISTIDINE KINASE MAK3"/>
    <property type="match status" value="1"/>
</dbReference>
<keyword evidence="12" id="KW-1185">Reference proteome</keyword>
<dbReference type="InterPro" id="IPR036097">
    <property type="entry name" value="HisK_dim/P_sf"/>
</dbReference>
<dbReference type="Pfam" id="PF02518">
    <property type="entry name" value="HATPase_c"/>
    <property type="match status" value="1"/>
</dbReference>
<dbReference type="GO" id="GO:0000155">
    <property type="term" value="F:phosphorelay sensor kinase activity"/>
    <property type="evidence" value="ECO:0007669"/>
    <property type="project" value="InterPro"/>
</dbReference>
<dbReference type="InterPro" id="IPR003661">
    <property type="entry name" value="HisK_dim/P_dom"/>
</dbReference>
<evidence type="ECO:0000256" key="6">
    <source>
        <dbReference type="ARBA" id="ARBA00022777"/>
    </source>
</evidence>
<name>A0A162E9Q4_9BACI</name>
<dbReference type="EMBL" id="LTAO01000012">
    <property type="protein sequence ID" value="KYG32111.1"/>
    <property type="molecule type" value="Genomic_DNA"/>
</dbReference>
<keyword evidence="6 11" id="KW-0418">Kinase</keyword>
<evidence type="ECO:0000256" key="2">
    <source>
        <dbReference type="ARBA" id="ARBA00012438"/>
    </source>
</evidence>
<evidence type="ECO:0000256" key="4">
    <source>
        <dbReference type="ARBA" id="ARBA00022679"/>
    </source>
</evidence>
<dbReference type="SUPFAM" id="SSF55785">
    <property type="entry name" value="PYP-like sensor domain (PAS domain)"/>
    <property type="match status" value="3"/>
</dbReference>
<evidence type="ECO:0000256" key="3">
    <source>
        <dbReference type="ARBA" id="ARBA00022553"/>
    </source>
</evidence>
<dbReference type="PANTHER" id="PTHR43065">
    <property type="entry name" value="SENSOR HISTIDINE KINASE"/>
    <property type="match status" value="1"/>
</dbReference>
<keyword evidence="5" id="KW-0547">Nucleotide-binding</keyword>
<accession>A0A162E9Q4</accession>
<keyword evidence="3" id="KW-0597">Phosphoprotein</keyword>
<dbReference type="InterPro" id="IPR035965">
    <property type="entry name" value="PAS-like_dom_sf"/>
</dbReference>
<dbReference type="SMART" id="SM00387">
    <property type="entry name" value="HATPase_c"/>
    <property type="match status" value="1"/>
</dbReference>
<evidence type="ECO:0000259" key="9">
    <source>
        <dbReference type="PROSITE" id="PS50109"/>
    </source>
</evidence>
<feature type="domain" description="PAS" evidence="10">
    <location>
        <begin position="125"/>
        <end position="195"/>
    </location>
</feature>
<dbReference type="Pfam" id="PF00512">
    <property type="entry name" value="HisKA"/>
    <property type="match status" value="1"/>
</dbReference>
<dbReference type="PROSITE" id="PS50112">
    <property type="entry name" value="PAS"/>
    <property type="match status" value="1"/>
</dbReference>
<organism evidence="11 12">
    <name type="scientific">Alkalihalobacillus trypoxylicola</name>
    <dbReference type="NCBI Taxonomy" id="519424"/>
    <lineage>
        <taxon>Bacteria</taxon>
        <taxon>Bacillati</taxon>
        <taxon>Bacillota</taxon>
        <taxon>Bacilli</taxon>
        <taxon>Bacillales</taxon>
        <taxon>Bacillaceae</taxon>
        <taxon>Alkalihalobacillus</taxon>
    </lineage>
</organism>
<dbReference type="OrthoDB" id="9815750at2"/>
<dbReference type="InterPro" id="IPR004358">
    <property type="entry name" value="Sig_transdc_His_kin-like_C"/>
</dbReference>
<gene>
    <name evidence="11" type="ORF">AZF04_04895</name>
</gene>
<evidence type="ECO:0000256" key="7">
    <source>
        <dbReference type="ARBA" id="ARBA00022840"/>
    </source>
</evidence>
<evidence type="ECO:0000313" key="11">
    <source>
        <dbReference type="EMBL" id="KYG32111.1"/>
    </source>
</evidence>
<dbReference type="Gene3D" id="3.30.450.20">
    <property type="entry name" value="PAS domain"/>
    <property type="match status" value="3"/>
</dbReference>
<dbReference type="Gene3D" id="3.30.565.10">
    <property type="entry name" value="Histidine kinase-like ATPase, C-terminal domain"/>
    <property type="match status" value="1"/>
</dbReference>
<dbReference type="STRING" id="519424.AZF04_04895"/>
<dbReference type="SMART" id="SM00388">
    <property type="entry name" value="HisKA"/>
    <property type="match status" value="1"/>
</dbReference>